<protein>
    <submittedName>
        <fullName evidence="2">Uncharacterized protein</fullName>
    </submittedName>
</protein>
<sequence length="113" mass="12787">MLGFFVLLLIATIFYLIQPIFFLSLFAVVMFVGLNFAIVGERNRRAWAWVFVPLCLLVSASVIGLSLMVPSQYAVTQGLFGITMLTISPALICYCSYRFRCYRRLRAEALQSS</sequence>
<keyword evidence="3" id="KW-1185">Reference proteome</keyword>
<evidence type="ECO:0000313" key="3">
    <source>
        <dbReference type="Proteomes" id="UP001181355"/>
    </source>
</evidence>
<keyword evidence="1" id="KW-1133">Transmembrane helix</keyword>
<dbReference type="RefSeq" id="WP_309482865.1">
    <property type="nucleotide sequence ID" value="NZ_CP133720.1"/>
</dbReference>
<evidence type="ECO:0000256" key="1">
    <source>
        <dbReference type="SAM" id="Phobius"/>
    </source>
</evidence>
<feature type="transmembrane region" description="Helical" evidence="1">
    <location>
        <begin position="46"/>
        <end position="69"/>
    </location>
</feature>
<keyword evidence="1" id="KW-0472">Membrane</keyword>
<organism evidence="2 3">
    <name type="scientific">Undibacterium cyanobacteriorum</name>
    <dbReference type="NCBI Taxonomy" id="3073561"/>
    <lineage>
        <taxon>Bacteria</taxon>
        <taxon>Pseudomonadati</taxon>
        <taxon>Pseudomonadota</taxon>
        <taxon>Betaproteobacteria</taxon>
        <taxon>Burkholderiales</taxon>
        <taxon>Oxalobacteraceae</taxon>
        <taxon>Undibacterium</taxon>
    </lineage>
</organism>
<evidence type="ECO:0000313" key="2">
    <source>
        <dbReference type="EMBL" id="WMW81386.1"/>
    </source>
</evidence>
<dbReference type="EMBL" id="CP133720">
    <property type="protein sequence ID" value="WMW81386.1"/>
    <property type="molecule type" value="Genomic_DNA"/>
</dbReference>
<reference evidence="2" key="1">
    <citation type="submission" date="2023-09" db="EMBL/GenBank/DDBJ databases">
        <title>Undibacterium sp. 20NA77.5 isolated from freshwater.</title>
        <authorList>
            <person name="Le V."/>
            <person name="Ko S.-R."/>
            <person name="Ahn C.-Y."/>
            <person name="Oh H.-M."/>
        </authorList>
    </citation>
    <scope>NUCLEOTIDE SEQUENCE</scope>
    <source>
        <strain evidence="2">20NA77.5</strain>
    </source>
</reference>
<feature type="transmembrane region" description="Helical" evidence="1">
    <location>
        <begin position="75"/>
        <end position="97"/>
    </location>
</feature>
<name>A0ABY9RN25_9BURK</name>
<gene>
    <name evidence="2" type="ORF">RF679_03675</name>
</gene>
<keyword evidence="1" id="KW-0812">Transmembrane</keyword>
<dbReference type="Proteomes" id="UP001181355">
    <property type="component" value="Chromosome"/>
</dbReference>
<feature type="transmembrane region" description="Helical" evidence="1">
    <location>
        <begin position="6"/>
        <end position="34"/>
    </location>
</feature>
<proteinExistence type="predicted"/>
<accession>A0ABY9RN25</accession>